<dbReference type="Proteomes" id="UP000245212">
    <property type="component" value="Unassembled WGS sequence"/>
</dbReference>
<evidence type="ECO:0000256" key="1">
    <source>
        <dbReference type="SAM" id="SignalP"/>
    </source>
</evidence>
<comment type="caution">
    <text evidence="2">The sequence shown here is derived from an EMBL/GenBank/DDBJ whole genome shotgun (WGS) entry which is preliminary data.</text>
</comment>
<dbReference type="AlphaFoldDB" id="A0A2V1K294"/>
<feature type="chain" id="PRO_5016155573" evidence="1">
    <location>
        <begin position="28"/>
        <end position="96"/>
    </location>
</feature>
<dbReference type="RefSeq" id="WP_109060065.1">
    <property type="nucleotide sequence ID" value="NZ_QETA01000001.1"/>
</dbReference>
<protein>
    <submittedName>
        <fullName evidence="2">DUF333 domain-containing protein</fullName>
    </submittedName>
</protein>
<dbReference type="Pfam" id="PF03891">
    <property type="entry name" value="DUF333"/>
    <property type="match status" value="1"/>
</dbReference>
<accession>A0A2V1K294</accession>
<evidence type="ECO:0000313" key="3">
    <source>
        <dbReference type="Proteomes" id="UP000245212"/>
    </source>
</evidence>
<proteinExistence type="predicted"/>
<dbReference type="PANTHER" id="PTHR38008:SF2">
    <property type="entry name" value="HEMOLYSIN"/>
    <property type="match status" value="1"/>
</dbReference>
<keyword evidence="3" id="KW-1185">Reference proteome</keyword>
<dbReference type="PROSITE" id="PS51257">
    <property type="entry name" value="PROKAR_LIPOPROTEIN"/>
    <property type="match status" value="1"/>
</dbReference>
<organism evidence="2 3">
    <name type="scientific">Corticimicrobacter populi</name>
    <dbReference type="NCBI Taxonomy" id="2175229"/>
    <lineage>
        <taxon>Bacteria</taxon>
        <taxon>Pseudomonadati</taxon>
        <taxon>Pseudomonadota</taxon>
        <taxon>Betaproteobacteria</taxon>
        <taxon>Burkholderiales</taxon>
        <taxon>Alcaligenaceae</taxon>
        <taxon>Corticimicrobacter</taxon>
    </lineage>
</organism>
<dbReference type="EMBL" id="QETA01000001">
    <property type="protein sequence ID" value="PWF24660.1"/>
    <property type="molecule type" value="Genomic_DNA"/>
</dbReference>
<dbReference type="InterPro" id="IPR005590">
    <property type="entry name" value="DUF333"/>
</dbReference>
<reference evidence="3" key="1">
    <citation type="submission" date="2018-05" db="EMBL/GenBank/DDBJ databases">
        <authorList>
            <person name="Li Y."/>
        </authorList>
    </citation>
    <scope>NUCLEOTIDE SEQUENCE [LARGE SCALE GENOMIC DNA]</scope>
    <source>
        <strain evidence="3">3d-2-2</strain>
    </source>
</reference>
<keyword evidence="1" id="KW-0732">Signal</keyword>
<sequence>MNHRTSRHYRSLGLLTVSMAAGLSACAVEPPQRDAPPMIGMANPASVYCIEQGGKIEILKGEDGGEYGVCHLPDGTEIEEWTLFYRDHPRQGNATR</sequence>
<name>A0A2V1K294_9BURK</name>
<gene>
    <name evidence="2" type="ORF">DD235_00205</name>
</gene>
<feature type="signal peptide" evidence="1">
    <location>
        <begin position="1"/>
        <end position="27"/>
    </location>
</feature>
<evidence type="ECO:0000313" key="2">
    <source>
        <dbReference type="EMBL" id="PWF24660.1"/>
    </source>
</evidence>
<dbReference type="PANTHER" id="PTHR38008">
    <property type="entry name" value="HEMOLYSIN-RELATED"/>
    <property type="match status" value="1"/>
</dbReference>